<keyword evidence="6" id="KW-0963">Cytoplasm</keyword>
<dbReference type="InterPro" id="IPR026169">
    <property type="entry name" value="MIEAP"/>
</dbReference>
<keyword evidence="7" id="KW-1000">Mitochondrion outer membrane</keyword>
<proteinExistence type="inferred from homology"/>
<keyword evidence="16" id="KW-1185">Reference proteome</keyword>
<dbReference type="InterPro" id="IPR031981">
    <property type="entry name" value="MIEAP_C"/>
</dbReference>
<feature type="compositionally biased region" description="Polar residues" evidence="13">
    <location>
        <begin position="350"/>
        <end position="366"/>
    </location>
</feature>
<protein>
    <recommendedName>
        <fullName evidence="5">Mitochondria-eating protein</fullName>
    </recommendedName>
    <alternativeName>
        <fullName evidence="12">Spermatogenesis-associated protein 18</fullName>
    </alternativeName>
</protein>
<organism evidence="15 16">
    <name type="scientific">Euphydryas editha</name>
    <name type="common">Edith's checkerspot</name>
    <dbReference type="NCBI Taxonomy" id="104508"/>
    <lineage>
        <taxon>Eukaryota</taxon>
        <taxon>Metazoa</taxon>
        <taxon>Ecdysozoa</taxon>
        <taxon>Arthropoda</taxon>
        <taxon>Hexapoda</taxon>
        <taxon>Insecta</taxon>
        <taxon>Pterygota</taxon>
        <taxon>Neoptera</taxon>
        <taxon>Endopterygota</taxon>
        <taxon>Lepidoptera</taxon>
        <taxon>Glossata</taxon>
        <taxon>Ditrysia</taxon>
        <taxon>Papilionoidea</taxon>
        <taxon>Nymphalidae</taxon>
        <taxon>Nymphalinae</taxon>
        <taxon>Euphydryas</taxon>
    </lineage>
</organism>
<dbReference type="Pfam" id="PF16026">
    <property type="entry name" value="MIEAP"/>
    <property type="match status" value="1"/>
</dbReference>
<evidence type="ECO:0000256" key="11">
    <source>
        <dbReference type="ARBA" id="ARBA00023136"/>
    </source>
</evidence>
<evidence type="ECO:0000256" key="10">
    <source>
        <dbReference type="ARBA" id="ARBA00023128"/>
    </source>
</evidence>
<dbReference type="GO" id="GO:0035695">
    <property type="term" value="P:mitophagy by internal vacuole formation"/>
    <property type="evidence" value="ECO:0007669"/>
    <property type="project" value="TreeGrafter"/>
</dbReference>
<comment type="similarity">
    <text evidence="4">Belongs to the MIEAP family.</text>
</comment>
<dbReference type="GO" id="GO:0005741">
    <property type="term" value="C:mitochondrial outer membrane"/>
    <property type="evidence" value="ECO:0007669"/>
    <property type="project" value="UniProtKB-SubCell"/>
</dbReference>
<comment type="subcellular location">
    <subcellularLocation>
        <location evidence="3">Cytoplasm</location>
    </subcellularLocation>
    <subcellularLocation>
        <location evidence="2">Mitochondrion matrix</location>
    </subcellularLocation>
    <subcellularLocation>
        <location evidence="1">Mitochondrion outer membrane</location>
    </subcellularLocation>
</comment>
<gene>
    <name evidence="15" type="ORF">EEDITHA_LOCUS12501</name>
</gene>
<comment type="caution">
    <text evidence="15">The sequence shown here is derived from an EMBL/GenBank/DDBJ whole genome shotgun (WGS) entry which is preliminary data.</text>
</comment>
<evidence type="ECO:0000256" key="1">
    <source>
        <dbReference type="ARBA" id="ARBA00004294"/>
    </source>
</evidence>
<name>A0AAU9UHQ4_EUPED</name>
<evidence type="ECO:0000256" key="3">
    <source>
        <dbReference type="ARBA" id="ARBA00004496"/>
    </source>
</evidence>
<evidence type="ECO:0000256" key="8">
    <source>
        <dbReference type="ARBA" id="ARBA00023054"/>
    </source>
</evidence>
<sequence>MNESRERIRREREREKNTYTSPRLALRRVLLLAEGRQFREAAAIVSRLGPGVLQSVASDLPVDLLIEALPHSAHLIETLLNRLLSLEIVPRPDLQCEAVAWRLVGLLGADQGSGLRARTARLANALAHYSPDARDAVDNRRRQLDAAVQGLGTHGLTADASGSLISLHVAMKNELQRHVEVYKQALHKLEELSSVTVNQDPASSSHQRLLALSHADVERRLIDNKSLLTIVDKPALRQLPTLVASLAARVESDKAVLACVGQIKRSDPTLDLSDTSEGKVARKLARFEENSETYLSNLIHNLSIAMDMMSTPNSSQSCLLLQYSNVQSWPVAGVLMSYSRGCAAVLSQMNEGQVAETTPRSPTDSASDGYHSDSDDAQQHPDRSKLVSQYAAVWARAADETLPALAALEPLKPTPNLKYKIVFSIVVLSFRAAISLRDKRISEVMALLGCESDSTPGAAQFSAAALRLLRSTAHTFPLGEAERTVINQVASTLREYPCLSSCGALHALAAAACRAAWALALHSPPLRIDTDFTPVVMNPDKHVRFSLGDARERRSDLIKSFVWPALMDGNRCVFRAVVLT</sequence>
<feature type="compositionally biased region" description="Basic and acidic residues" evidence="13">
    <location>
        <begin position="370"/>
        <end position="383"/>
    </location>
</feature>
<evidence type="ECO:0000256" key="13">
    <source>
        <dbReference type="SAM" id="MobiDB-lite"/>
    </source>
</evidence>
<evidence type="ECO:0000256" key="6">
    <source>
        <dbReference type="ARBA" id="ARBA00022490"/>
    </source>
</evidence>
<evidence type="ECO:0000313" key="16">
    <source>
        <dbReference type="Proteomes" id="UP001153954"/>
    </source>
</evidence>
<dbReference type="GO" id="GO:0008289">
    <property type="term" value="F:lipid binding"/>
    <property type="evidence" value="ECO:0007669"/>
    <property type="project" value="UniProtKB-KW"/>
</dbReference>
<dbReference type="PANTHER" id="PTHR21771:SF1">
    <property type="entry name" value="MITOCHONDRIA-EATING PROTEIN"/>
    <property type="match status" value="1"/>
</dbReference>
<keyword evidence="9" id="KW-0446">Lipid-binding</keyword>
<dbReference type="GO" id="GO:0005759">
    <property type="term" value="C:mitochondrial matrix"/>
    <property type="evidence" value="ECO:0007669"/>
    <property type="project" value="UniProtKB-SubCell"/>
</dbReference>
<dbReference type="GO" id="GO:0035694">
    <property type="term" value="P:mitochondrial protein catabolic process"/>
    <property type="evidence" value="ECO:0007669"/>
    <property type="project" value="InterPro"/>
</dbReference>
<accession>A0AAU9UHQ4</accession>
<feature type="region of interest" description="Disordered" evidence="13">
    <location>
        <begin position="350"/>
        <end position="383"/>
    </location>
</feature>
<reference evidence="15" key="1">
    <citation type="submission" date="2022-03" db="EMBL/GenBank/DDBJ databases">
        <authorList>
            <person name="Tunstrom K."/>
        </authorList>
    </citation>
    <scope>NUCLEOTIDE SEQUENCE</scope>
</reference>
<evidence type="ECO:0000256" key="4">
    <source>
        <dbReference type="ARBA" id="ARBA00008233"/>
    </source>
</evidence>
<evidence type="ECO:0000256" key="12">
    <source>
        <dbReference type="ARBA" id="ARBA00032687"/>
    </source>
</evidence>
<evidence type="ECO:0000259" key="14">
    <source>
        <dbReference type="Pfam" id="PF16026"/>
    </source>
</evidence>
<feature type="domain" description="Mitochondria-eating protein C-terminal" evidence="14">
    <location>
        <begin position="383"/>
        <end position="580"/>
    </location>
</feature>
<keyword evidence="8" id="KW-0175">Coiled coil</keyword>
<evidence type="ECO:0000313" key="15">
    <source>
        <dbReference type="EMBL" id="CAH2097254.1"/>
    </source>
</evidence>
<dbReference type="Proteomes" id="UP001153954">
    <property type="component" value="Unassembled WGS sequence"/>
</dbReference>
<dbReference type="AlphaFoldDB" id="A0AAU9UHQ4"/>
<evidence type="ECO:0000256" key="9">
    <source>
        <dbReference type="ARBA" id="ARBA00023121"/>
    </source>
</evidence>
<keyword evidence="10" id="KW-0496">Mitochondrion</keyword>
<dbReference type="EMBL" id="CAKOGL010000017">
    <property type="protein sequence ID" value="CAH2097254.1"/>
    <property type="molecule type" value="Genomic_DNA"/>
</dbReference>
<evidence type="ECO:0000256" key="7">
    <source>
        <dbReference type="ARBA" id="ARBA00022787"/>
    </source>
</evidence>
<dbReference type="PANTHER" id="PTHR21771">
    <property type="entry name" value="MITOCHONDRIA-EATING PROTEIN-RELATED"/>
    <property type="match status" value="1"/>
</dbReference>
<evidence type="ECO:0000256" key="2">
    <source>
        <dbReference type="ARBA" id="ARBA00004305"/>
    </source>
</evidence>
<evidence type="ECO:0000256" key="5">
    <source>
        <dbReference type="ARBA" id="ARBA00019863"/>
    </source>
</evidence>
<keyword evidence="11" id="KW-0472">Membrane</keyword>